<organism evidence="6 7">
    <name type="scientific">Novosphingobium bradum</name>
    <dbReference type="NCBI Taxonomy" id="1737444"/>
    <lineage>
        <taxon>Bacteria</taxon>
        <taxon>Pseudomonadati</taxon>
        <taxon>Pseudomonadota</taxon>
        <taxon>Alphaproteobacteria</taxon>
        <taxon>Sphingomonadales</taxon>
        <taxon>Sphingomonadaceae</taxon>
        <taxon>Novosphingobium</taxon>
    </lineage>
</organism>
<reference evidence="7" key="1">
    <citation type="journal article" date="2019" name="Int. J. Syst. Evol. Microbiol.">
        <title>The Global Catalogue of Microorganisms (GCM) 10K type strain sequencing project: providing services to taxonomists for standard genome sequencing and annotation.</title>
        <authorList>
            <consortium name="The Broad Institute Genomics Platform"/>
            <consortium name="The Broad Institute Genome Sequencing Center for Infectious Disease"/>
            <person name="Wu L."/>
            <person name="Ma J."/>
        </authorList>
    </citation>
    <scope>NUCLEOTIDE SEQUENCE [LARGE SCALE GENOMIC DNA]</scope>
    <source>
        <strain evidence="7">KCTC 42984</strain>
    </source>
</reference>
<dbReference type="Pfam" id="PF03466">
    <property type="entry name" value="LysR_substrate"/>
    <property type="match status" value="1"/>
</dbReference>
<evidence type="ECO:0000256" key="2">
    <source>
        <dbReference type="ARBA" id="ARBA00023015"/>
    </source>
</evidence>
<dbReference type="RefSeq" id="WP_379509750.1">
    <property type="nucleotide sequence ID" value="NZ_JBHRTQ010000007.1"/>
</dbReference>
<dbReference type="Proteomes" id="UP001595604">
    <property type="component" value="Unassembled WGS sequence"/>
</dbReference>
<evidence type="ECO:0000259" key="5">
    <source>
        <dbReference type="PROSITE" id="PS50931"/>
    </source>
</evidence>
<dbReference type="PANTHER" id="PTHR30346">
    <property type="entry name" value="TRANSCRIPTIONAL DUAL REGULATOR HCAR-RELATED"/>
    <property type="match status" value="1"/>
</dbReference>
<proteinExistence type="inferred from homology"/>
<dbReference type="InterPro" id="IPR036390">
    <property type="entry name" value="WH_DNA-bd_sf"/>
</dbReference>
<keyword evidence="2" id="KW-0805">Transcription regulation</keyword>
<evidence type="ECO:0000256" key="3">
    <source>
        <dbReference type="ARBA" id="ARBA00023125"/>
    </source>
</evidence>
<dbReference type="InterPro" id="IPR005119">
    <property type="entry name" value="LysR_subst-bd"/>
</dbReference>
<evidence type="ECO:0000313" key="7">
    <source>
        <dbReference type="Proteomes" id="UP001595604"/>
    </source>
</evidence>
<keyword evidence="7" id="KW-1185">Reference proteome</keyword>
<dbReference type="EMBL" id="JBHRTQ010000007">
    <property type="protein sequence ID" value="MFC3174393.1"/>
    <property type="molecule type" value="Genomic_DNA"/>
</dbReference>
<protein>
    <submittedName>
        <fullName evidence="6">LysR substrate-binding domain-containing protein</fullName>
    </submittedName>
</protein>
<comment type="similarity">
    <text evidence="1">Belongs to the LysR transcriptional regulatory family.</text>
</comment>
<dbReference type="SUPFAM" id="SSF53850">
    <property type="entry name" value="Periplasmic binding protein-like II"/>
    <property type="match status" value="1"/>
</dbReference>
<dbReference type="InterPro" id="IPR000847">
    <property type="entry name" value="LysR_HTH_N"/>
</dbReference>
<dbReference type="Gene3D" id="1.10.10.10">
    <property type="entry name" value="Winged helix-like DNA-binding domain superfamily/Winged helix DNA-binding domain"/>
    <property type="match status" value="1"/>
</dbReference>
<dbReference type="SUPFAM" id="SSF46785">
    <property type="entry name" value="Winged helix' DNA-binding domain"/>
    <property type="match status" value="1"/>
</dbReference>
<dbReference type="Pfam" id="PF00126">
    <property type="entry name" value="HTH_1"/>
    <property type="match status" value="1"/>
</dbReference>
<name>A0ABV7INW7_9SPHN</name>
<keyword evidence="3" id="KW-0238">DNA-binding</keyword>
<comment type="caution">
    <text evidence="6">The sequence shown here is derived from an EMBL/GenBank/DDBJ whole genome shotgun (WGS) entry which is preliminary data.</text>
</comment>
<evidence type="ECO:0000256" key="4">
    <source>
        <dbReference type="ARBA" id="ARBA00023163"/>
    </source>
</evidence>
<keyword evidence="4" id="KW-0804">Transcription</keyword>
<dbReference type="PRINTS" id="PR00039">
    <property type="entry name" value="HTHLYSR"/>
</dbReference>
<accession>A0ABV7INW7</accession>
<feature type="domain" description="HTH lysR-type" evidence="5">
    <location>
        <begin position="1"/>
        <end position="58"/>
    </location>
</feature>
<gene>
    <name evidence="6" type="ORF">ACFOD9_09020</name>
</gene>
<dbReference type="Gene3D" id="3.40.190.10">
    <property type="entry name" value="Periplasmic binding protein-like II"/>
    <property type="match status" value="2"/>
</dbReference>
<dbReference type="PROSITE" id="PS50931">
    <property type="entry name" value="HTH_LYSR"/>
    <property type="match status" value="1"/>
</dbReference>
<evidence type="ECO:0000256" key="1">
    <source>
        <dbReference type="ARBA" id="ARBA00009437"/>
    </source>
</evidence>
<dbReference type="InterPro" id="IPR036388">
    <property type="entry name" value="WH-like_DNA-bd_sf"/>
</dbReference>
<dbReference type="CDD" id="cd08414">
    <property type="entry name" value="PBP2_LTTR_aromatics_like"/>
    <property type="match status" value="1"/>
</dbReference>
<dbReference type="PANTHER" id="PTHR30346:SF0">
    <property type="entry name" value="HCA OPERON TRANSCRIPTIONAL ACTIVATOR HCAR"/>
    <property type="match status" value="1"/>
</dbReference>
<sequence length="303" mass="33620">MDLRHMRHFVAVAEELHFGRAARRLNMAQPPVSQSIRRLEDDLGVVLFNRSRRGVELTEAGQIFLVEARRTLMQAELAGKMARRAVSGSTEVRVSFVGAALNNFLPSLIVSFHEAHPDTRLTLEEMISRNQVDRLLAGDLDIAFVLGHGEYSGSFERLVVERSLFVAAVPAHWDIARQESVTLAELARQPFIRPPEKSMRGIPETLAIFHSVGHVPNVVQEVTQTGVMLGLIGAGLGCSVITATCAMRPPPDVRFLPIADHPPHRRWELAMIWNPDHLNPSSAAFVQVTKDYVAARPQLLDLA</sequence>
<evidence type="ECO:0000313" key="6">
    <source>
        <dbReference type="EMBL" id="MFC3174393.1"/>
    </source>
</evidence>